<dbReference type="KEGG" id="bbes:BESB_002990"/>
<feature type="region of interest" description="Disordered" evidence="1">
    <location>
        <begin position="1"/>
        <end position="24"/>
    </location>
</feature>
<dbReference type="AlphaFoldDB" id="A0A2A9MHE5"/>
<name>A0A2A9MHE5_BESBE</name>
<dbReference type="VEuPathDB" id="ToxoDB:BESB_002990"/>
<dbReference type="OrthoDB" id="382491at2759"/>
<evidence type="ECO:0000313" key="2">
    <source>
        <dbReference type="EMBL" id="PFH37958.1"/>
    </source>
</evidence>
<organism evidence="2 3">
    <name type="scientific">Besnoitia besnoiti</name>
    <name type="common">Apicomplexan protozoan</name>
    <dbReference type="NCBI Taxonomy" id="94643"/>
    <lineage>
        <taxon>Eukaryota</taxon>
        <taxon>Sar</taxon>
        <taxon>Alveolata</taxon>
        <taxon>Apicomplexa</taxon>
        <taxon>Conoidasida</taxon>
        <taxon>Coccidia</taxon>
        <taxon>Eucoccidiorida</taxon>
        <taxon>Eimeriorina</taxon>
        <taxon>Sarcocystidae</taxon>
        <taxon>Besnoitia</taxon>
    </lineage>
</organism>
<evidence type="ECO:0000313" key="3">
    <source>
        <dbReference type="Proteomes" id="UP000224006"/>
    </source>
</evidence>
<reference evidence="2 3" key="1">
    <citation type="submission" date="2017-09" db="EMBL/GenBank/DDBJ databases">
        <title>Genome sequencing of Besnoitia besnoiti strain Bb-Ger1.</title>
        <authorList>
            <person name="Schares G."/>
            <person name="Venepally P."/>
            <person name="Lorenzi H.A."/>
        </authorList>
    </citation>
    <scope>NUCLEOTIDE SEQUENCE [LARGE SCALE GENOMIC DNA]</scope>
    <source>
        <strain evidence="2 3">Bb-Ger1</strain>
    </source>
</reference>
<comment type="caution">
    <text evidence="2">The sequence shown here is derived from an EMBL/GenBank/DDBJ whole genome shotgun (WGS) entry which is preliminary data.</text>
</comment>
<dbReference type="EMBL" id="NWUJ01000001">
    <property type="protein sequence ID" value="PFH37958.1"/>
    <property type="molecule type" value="Genomic_DNA"/>
</dbReference>
<protein>
    <submittedName>
        <fullName evidence="2">Uncharacterized protein</fullName>
    </submittedName>
</protein>
<accession>A0A2A9MHE5</accession>
<gene>
    <name evidence="2" type="ORF">BESB_002990</name>
</gene>
<dbReference type="GeneID" id="40305362"/>
<sequence length="229" mass="26360">MAEQSEWARNPDASQTENELPLKSINTADIEGPELHYAGTNVIRETVKSPDEVIEEMRTWLKSGVAPDGTRMMTEEAWQWHQDYYQVTVRSDKHHECLPEGSGVDYYYWETPYLAHVGNMNLVMMHSQVNLPDGTHLPCDRLKAEALQSKRLRQLAEKRVEVQRREGEAFVREAMNPHAHMGAPFRKEGLYTKIMYRPFHRTEERTEVVRAPTVALQARAAEAALRASE</sequence>
<keyword evidence="3" id="KW-1185">Reference proteome</keyword>
<evidence type="ECO:0000256" key="1">
    <source>
        <dbReference type="SAM" id="MobiDB-lite"/>
    </source>
</evidence>
<dbReference type="RefSeq" id="XP_029221967.1">
    <property type="nucleotide sequence ID" value="XM_029359054.1"/>
</dbReference>
<proteinExistence type="predicted"/>
<dbReference type="Proteomes" id="UP000224006">
    <property type="component" value="Chromosome I"/>
</dbReference>